<evidence type="ECO:0000256" key="5">
    <source>
        <dbReference type="ARBA" id="ARBA00022723"/>
    </source>
</evidence>
<dbReference type="InterPro" id="IPR020084">
    <property type="entry name" value="NUDIX_hydrolase_CS"/>
</dbReference>
<dbReference type="GO" id="GO:0110153">
    <property type="term" value="F:RNA NAD-cap (NMN-forming) hydrolase activity"/>
    <property type="evidence" value="ECO:0007669"/>
    <property type="project" value="RHEA"/>
</dbReference>
<evidence type="ECO:0000256" key="9">
    <source>
        <dbReference type="ARBA" id="ARBA00023679"/>
    </source>
</evidence>
<dbReference type="EMBL" id="CP044427">
    <property type="protein sequence ID" value="QFG69174.1"/>
    <property type="molecule type" value="Genomic_DNA"/>
</dbReference>
<feature type="domain" description="Nudix hydrolase" evidence="11">
    <location>
        <begin position="197"/>
        <end position="325"/>
    </location>
</feature>
<dbReference type="PROSITE" id="PS00893">
    <property type="entry name" value="NUDIX_BOX"/>
    <property type="match status" value="1"/>
</dbReference>
<sequence>MRWRRRPGAGGPARPDLVAPDAYSGRVSGPDETFLDLSLSRSTVHRAGALRTDPAAITAALSDPDTRVLTLRAGTAAVVGGEHPRLALRPPRPEDVPRPWLLGVEDGRTFLAVEDEPGAADGTEPLGAADGPEIVWRGLRDVGADLDDRDAGLLTTATALAEWHQRHQHCPRCGARTVSEQGGWVRRCPADDSQHHPRTDPAVIMAVTDADDRLLLGSGVAWPEHRVSVLAGFVEAGESLEAAVVREVQEEVGITVTDLVYRGNQPWPFPASLMLGFRAVATSTDIVVDPVELRDAQWYDRARLAGEVASGAATLPMKVSIARRLIEEWFGGPLPEPARERR</sequence>
<dbReference type="Pfam" id="PF09296">
    <property type="entry name" value="NUDIX-like"/>
    <property type="match status" value="1"/>
</dbReference>
<keyword evidence="5" id="KW-0479">Metal-binding</keyword>
<gene>
    <name evidence="12" type="primary">nudC</name>
    <name evidence="12" type="ORF">FY030_11075</name>
</gene>
<organism evidence="12 13">
    <name type="scientific">Ornithinimicrobium pratense</name>
    <dbReference type="NCBI Taxonomy" id="2593973"/>
    <lineage>
        <taxon>Bacteria</taxon>
        <taxon>Bacillati</taxon>
        <taxon>Actinomycetota</taxon>
        <taxon>Actinomycetes</taxon>
        <taxon>Micrococcales</taxon>
        <taxon>Ornithinimicrobiaceae</taxon>
        <taxon>Ornithinimicrobium</taxon>
    </lineage>
</organism>
<evidence type="ECO:0000256" key="8">
    <source>
        <dbReference type="ARBA" id="ARBA00023027"/>
    </source>
</evidence>
<dbReference type="GO" id="GO:0019677">
    <property type="term" value="P:NAD+ catabolic process"/>
    <property type="evidence" value="ECO:0007669"/>
    <property type="project" value="TreeGrafter"/>
</dbReference>
<evidence type="ECO:0000256" key="4">
    <source>
        <dbReference type="ARBA" id="ARBA00012381"/>
    </source>
</evidence>
<dbReference type="EC" id="3.6.1.22" evidence="4"/>
<evidence type="ECO:0000256" key="10">
    <source>
        <dbReference type="SAM" id="MobiDB-lite"/>
    </source>
</evidence>
<name>A0A5J6V772_9MICO</name>
<comment type="cofactor">
    <cofactor evidence="2">
        <name>Zn(2+)</name>
        <dbReference type="ChEBI" id="CHEBI:29105"/>
    </cofactor>
</comment>
<dbReference type="NCBIfam" id="NF001299">
    <property type="entry name" value="PRK00241.1"/>
    <property type="match status" value="1"/>
</dbReference>
<dbReference type="Gene3D" id="3.90.79.20">
    <property type="match status" value="1"/>
</dbReference>
<evidence type="ECO:0000313" key="12">
    <source>
        <dbReference type="EMBL" id="QFG69174.1"/>
    </source>
</evidence>
<dbReference type="Pfam" id="PF09297">
    <property type="entry name" value="Zn_ribbon_NUD"/>
    <property type="match status" value="1"/>
</dbReference>
<evidence type="ECO:0000256" key="7">
    <source>
        <dbReference type="ARBA" id="ARBA00022842"/>
    </source>
</evidence>
<dbReference type="PANTHER" id="PTHR42904:SF6">
    <property type="entry name" value="NAD-CAPPED RNA HYDROLASE NUDT12"/>
    <property type="match status" value="1"/>
</dbReference>
<dbReference type="Gene3D" id="3.90.79.10">
    <property type="entry name" value="Nucleoside Triphosphate Pyrophosphohydrolase"/>
    <property type="match status" value="1"/>
</dbReference>
<evidence type="ECO:0000256" key="2">
    <source>
        <dbReference type="ARBA" id="ARBA00001947"/>
    </source>
</evidence>
<keyword evidence="6 12" id="KW-0378">Hydrolase</keyword>
<dbReference type="GO" id="GO:0005829">
    <property type="term" value="C:cytosol"/>
    <property type="evidence" value="ECO:0007669"/>
    <property type="project" value="TreeGrafter"/>
</dbReference>
<evidence type="ECO:0000256" key="1">
    <source>
        <dbReference type="ARBA" id="ARBA00001946"/>
    </source>
</evidence>
<keyword evidence="13" id="KW-1185">Reference proteome</keyword>
<evidence type="ECO:0000256" key="3">
    <source>
        <dbReference type="ARBA" id="ARBA00009595"/>
    </source>
</evidence>
<dbReference type="GO" id="GO:0046872">
    <property type="term" value="F:metal ion binding"/>
    <property type="evidence" value="ECO:0007669"/>
    <property type="project" value="UniProtKB-KW"/>
</dbReference>
<comment type="similarity">
    <text evidence="3">Belongs to the Nudix hydrolase family. NudC subfamily.</text>
</comment>
<evidence type="ECO:0000259" key="11">
    <source>
        <dbReference type="PROSITE" id="PS51462"/>
    </source>
</evidence>
<dbReference type="InterPro" id="IPR015375">
    <property type="entry name" value="NADH_PPase-like_N"/>
</dbReference>
<dbReference type="InterPro" id="IPR050241">
    <property type="entry name" value="NAD-cap_RNA_hydrolase_NudC"/>
</dbReference>
<keyword evidence="8" id="KW-0520">NAD</keyword>
<dbReference type="PROSITE" id="PS51462">
    <property type="entry name" value="NUDIX"/>
    <property type="match status" value="1"/>
</dbReference>
<dbReference type="KEGG" id="serw:FY030_11075"/>
<evidence type="ECO:0000256" key="6">
    <source>
        <dbReference type="ARBA" id="ARBA00022801"/>
    </source>
</evidence>
<proteinExistence type="inferred from homology"/>
<dbReference type="Pfam" id="PF00293">
    <property type="entry name" value="NUDIX"/>
    <property type="match status" value="1"/>
</dbReference>
<dbReference type="InterPro" id="IPR015376">
    <property type="entry name" value="Znr_NADH_PPase"/>
</dbReference>
<dbReference type="GO" id="GO:0006742">
    <property type="term" value="P:NADP+ catabolic process"/>
    <property type="evidence" value="ECO:0007669"/>
    <property type="project" value="TreeGrafter"/>
</dbReference>
<dbReference type="SUPFAM" id="SSF55811">
    <property type="entry name" value="Nudix"/>
    <property type="match status" value="1"/>
</dbReference>
<dbReference type="InterPro" id="IPR000086">
    <property type="entry name" value="NUDIX_hydrolase_dom"/>
</dbReference>
<dbReference type="GO" id="GO:0035529">
    <property type="term" value="F:NADH pyrophosphatase activity"/>
    <property type="evidence" value="ECO:0007669"/>
    <property type="project" value="TreeGrafter"/>
</dbReference>
<dbReference type="PANTHER" id="PTHR42904">
    <property type="entry name" value="NUDIX HYDROLASE, NUDC SUBFAMILY"/>
    <property type="match status" value="1"/>
</dbReference>
<feature type="region of interest" description="Disordered" evidence="10">
    <location>
        <begin position="1"/>
        <end position="22"/>
    </location>
</feature>
<accession>A0A5J6V772</accession>
<dbReference type="InterPro" id="IPR049734">
    <property type="entry name" value="NudC-like_C"/>
</dbReference>
<dbReference type="AlphaFoldDB" id="A0A5J6V772"/>
<dbReference type="InterPro" id="IPR015797">
    <property type="entry name" value="NUDIX_hydrolase-like_dom_sf"/>
</dbReference>
<reference evidence="12 13" key="1">
    <citation type="submission" date="2019-09" db="EMBL/GenBank/DDBJ databases">
        <title>Serinicoccus pratensis sp. nov., isolated from meadow soil.</title>
        <authorList>
            <person name="Zhang W."/>
        </authorList>
    </citation>
    <scope>NUCLEOTIDE SEQUENCE [LARGE SCALE GENOMIC DNA]</scope>
    <source>
        <strain evidence="12 13">W204</strain>
    </source>
</reference>
<dbReference type="CDD" id="cd03429">
    <property type="entry name" value="NUDIX_NADH_pyrophosphatase_Nudt13"/>
    <property type="match status" value="1"/>
</dbReference>
<comment type="catalytic activity">
    <reaction evidence="9">
        <text>a 5'-end NAD(+)-phospho-ribonucleoside in mRNA + H2O = a 5'-end phospho-adenosine-phospho-ribonucleoside in mRNA + beta-nicotinamide D-ribonucleotide + 2 H(+)</text>
        <dbReference type="Rhea" id="RHEA:60876"/>
        <dbReference type="Rhea" id="RHEA-COMP:15698"/>
        <dbReference type="Rhea" id="RHEA-COMP:15719"/>
        <dbReference type="ChEBI" id="CHEBI:14649"/>
        <dbReference type="ChEBI" id="CHEBI:15377"/>
        <dbReference type="ChEBI" id="CHEBI:15378"/>
        <dbReference type="ChEBI" id="CHEBI:144029"/>
        <dbReference type="ChEBI" id="CHEBI:144051"/>
    </reaction>
    <physiologicalReaction direction="left-to-right" evidence="9">
        <dbReference type="Rhea" id="RHEA:60877"/>
    </physiologicalReaction>
</comment>
<dbReference type="Proteomes" id="UP000326546">
    <property type="component" value="Chromosome"/>
</dbReference>
<evidence type="ECO:0000313" key="13">
    <source>
        <dbReference type="Proteomes" id="UP000326546"/>
    </source>
</evidence>
<keyword evidence="7" id="KW-0460">Magnesium</keyword>
<comment type="cofactor">
    <cofactor evidence="1">
        <name>Mg(2+)</name>
        <dbReference type="ChEBI" id="CHEBI:18420"/>
    </cofactor>
</comment>
<protein>
    <recommendedName>
        <fullName evidence="4">NAD(+) diphosphatase</fullName>
        <ecNumber evidence="4">3.6.1.22</ecNumber>
    </recommendedName>
</protein>
<dbReference type="OrthoDB" id="9791656at2"/>